<evidence type="ECO:0000313" key="1">
    <source>
        <dbReference type="EMBL" id="EDM12917.1"/>
    </source>
</evidence>
<dbReference type="AlphaFoldDB" id="A6I0D6"/>
<organism evidence="1 2">
    <name type="scientific">Rattus norvegicus</name>
    <name type="common">Rat</name>
    <dbReference type="NCBI Taxonomy" id="10116"/>
    <lineage>
        <taxon>Eukaryota</taxon>
        <taxon>Metazoa</taxon>
        <taxon>Chordata</taxon>
        <taxon>Craniata</taxon>
        <taxon>Vertebrata</taxon>
        <taxon>Euteleostomi</taxon>
        <taxon>Mammalia</taxon>
        <taxon>Eutheria</taxon>
        <taxon>Euarchontoglires</taxon>
        <taxon>Glires</taxon>
        <taxon>Rodentia</taxon>
        <taxon>Myomorpha</taxon>
        <taxon>Muroidea</taxon>
        <taxon>Muridae</taxon>
        <taxon>Murinae</taxon>
        <taxon>Rattus</taxon>
    </lineage>
</organism>
<accession>A6I0D6</accession>
<evidence type="ECO:0000313" key="2">
    <source>
        <dbReference type="Proteomes" id="UP000234681"/>
    </source>
</evidence>
<evidence type="ECO:0000313" key="3">
    <source>
        <dbReference type="RGD" id="69275"/>
    </source>
</evidence>
<dbReference type="EMBL" id="CH473953">
    <property type="protein sequence ID" value="EDM12917.1"/>
    <property type="molecule type" value="Genomic_DNA"/>
</dbReference>
<sequence length="81" mass="8656">MDDSHGSMKLQRLSQLPLVGLRILNPGSGSLTTGHYDSVGGNLAHEGWLGVRWKPDREQGPSCKDSSLDTVGHLASITDNS</sequence>
<protein>
    <submittedName>
        <fullName evidence="1">Macrophage expressed gene 1</fullName>
    </submittedName>
</protein>
<gene>
    <name evidence="1 3" type="primary">Mpeg1</name>
    <name evidence="1" type="ORF">rCG_47883</name>
</gene>
<dbReference type="RGD" id="69275">
    <property type="gene designation" value="Mpeg1"/>
</dbReference>
<reference evidence="2" key="1">
    <citation type="submission" date="2005-09" db="EMBL/GenBank/DDBJ databases">
        <authorList>
            <person name="Mural R.J."/>
            <person name="Li P.W."/>
            <person name="Adams M.D."/>
            <person name="Amanatides P.G."/>
            <person name="Baden-Tillson H."/>
            <person name="Barnstead M."/>
            <person name="Chin S.H."/>
            <person name="Dew I."/>
            <person name="Evans C.A."/>
            <person name="Ferriera S."/>
            <person name="Flanigan M."/>
            <person name="Fosler C."/>
            <person name="Glodek A."/>
            <person name="Gu Z."/>
            <person name="Holt R.A."/>
            <person name="Jennings D."/>
            <person name="Kraft C.L."/>
            <person name="Lu F."/>
            <person name="Nguyen T."/>
            <person name="Nusskern D.R."/>
            <person name="Pfannkoch C.M."/>
            <person name="Sitter C."/>
            <person name="Sutton G.G."/>
            <person name="Venter J.C."/>
            <person name="Wang Z."/>
            <person name="Woodage T."/>
            <person name="Zheng X.H."/>
            <person name="Zhong F."/>
        </authorList>
    </citation>
    <scope>NUCLEOTIDE SEQUENCE [LARGE SCALE GENOMIC DNA]</scope>
    <source>
        <strain>BN</strain>
        <strain evidence="2">Sprague-Dawley</strain>
    </source>
</reference>
<dbReference type="Proteomes" id="UP000234681">
    <property type="component" value="Chromosome 1"/>
</dbReference>
<name>A6I0D6_RAT</name>
<proteinExistence type="predicted"/>